<gene>
    <name evidence="2" type="ORF">UCRPC4_g06966</name>
</gene>
<dbReference type="AlphaFoldDB" id="A0A0G2DTQ9"/>
<dbReference type="EMBL" id="LCWF01000280">
    <property type="protein sequence ID" value="KKY13621.1"/>
    <property type="molecule type" value="Genomic_DNA"/>
</dbReference>
<accession>A0A0G2DTQ9</accession>
<reference evidence="2 3" key="2">
    <citation type="submission" date="2015-05" db="EMBL/GenBank/DDBJ databases">
        <authorList>
            <person name="Morales-Cruz A."/>
            <person name="Amrine K.C."/>
            <person name="Cantu D."/>
        </authorList>
    </citation>
    <scope>NUCLEOTIDE SEQUENCE [LARGE SCALE GENOMIC DNA]</scope>
    <source>
        <strain evidence="2">UCRPC4</strain>
    </source>
</reference>
<keyword evidence="3" id="KW-1185">Reference proteome</keyword>
<organism evidence="2 3">
    <name type="scientific">Phaeomoniella chlamydospora</name>
    <name type="common">Phaeoacremonium chlamydosporum</name>
    <dbReference type="NCBI Taxonomy" id="158046"/>
    <lineage>
        <taxon>Eukaryota</taxon>
        <taxon>Fungi</taxon>
        <taxon>Dikarya</taxon>
        <taxon>Ascomycota</taxon>
        <taxon>Pezizomycotina</taxon>
        <taxon>Eurotiomycetes</taxon>
        <taxon>Chaetothyriomycetidae</taxon>
        <taxon>Phaeomoniellales</taxon>
        <taxon>Phaeomoniellaceae</taxon>
        <taxon>Phaeomoniella</taxon>
    </lineage>
</organism>
<feature type="compositionally biased region" description="Pro residues" evidence="1">
    <location>
        <begin position="55"/>
        <end position="70"/>
    </location>
</feature>
<evidence type="ECO:0000313" key="2">
    <source>
        <dbReference type="EMBL" id="KKY13621.1"/>
    </source>
</evidence>
<feature type="region of interest" description="Disordered" evidence="1">
    <location>
        <begin position="47"/>
        <end position="75"/>
    </location>
</feature>
<name>A0A0G2DTQ9_PHACM</name>
<comment type="caution">
    <text evidence="2">The sequence shown here is derived from an EMBL/GenBank/DDBJ whole genome shotgun (WGS) entry which is preliminary data.</text>
</comment>
<protein>
    <submittedName>
        <fullName evidence="2">Putative reverse</fullName>
    </submittedName>
</protein>
<reference evidence="2 3" key="1">
    <citation type="submission" date="2015-05" db="EMBL/GenBank/DDBJ databases">
        <title>Distinctive expansion of gene families associated with plant cell wall degradation and secondary metabolism in the genomes of grapevine trunk pathogens.</title>
        <authorList>
            <person name="Lawrence D.P."/>
            <person name="Travadon R."/>
            <person name="Rolshausen P.E."/>
            <person name="Baumgartner K."/>
        </authorList>
    </citation>
    <scope>NUCLEOTIDE SEQUENCE [LARGE SCALE GENOMIC DNA]</scope>
    <source>
        <strain evidence="2">UCRPC4</strain>
    </source>
</reference>
<proteinExistence type="predicted"/>
<sequence length="235" mass="26652">MANPTNKTTPLPDNTNNRNQLETLQQMMIGLQQQIQALANKVDNYITERGSTNSPNPPPPENSPPAPLIPNDPATNRETYGVFRIRNLGTFDPDNSKPPQLDECLAGKAEVWYVKTLSPVARAGLQSRINLWYSLLEEKFREVPSVAYAKLESLRFTVQDIKDGKDPEEYIQLVTTQGQNAGLILDERTKIMMIYNHLDPRLQLSLKPAETYTTVEEITKDIVGYKHVWTSVWKD</sequence>
<dbReference type="OrthoDB" id="4336528at2759"/>
<evidence type="ECO:0000313" key="3">
    <source>
        <dbReference type="Proteomes" id="UP000053317"/>
    </source>
</evidence>
<dbReference type="Proteomes" id="UP000053317">
    <property type="component" value="Unassembled WGS sequence"/>
</dbReference>
<evidence type="ECO:0000256" key="1">
    <source>
        <dbReference type="SAM" id="MobiDB-lite"/>
    </source>
</evidence>